<proteinExistence type="predicted"/>
<evidence type="ECO:0000256" key="1">
    <source>
        <dbReference type="ARBA" id="ARBA00023002"/>
    </source>
</evidence>
<organism evidence="2 3">
    <name type="scientific">Candidatus Synechococcus spongiarum 142</name>
    <dbReference type="NCBI Taxonomy" id="1608213"/>
    <lineage>
        <taxon>Bacteria</taxon>
        <taxon>Bacillati</taxon>
        <taxon>Cyanobacteriota</taxon>
        <taxon>Cyanophyceae</taxon>
        <taxon>Synechococcales</taxon>
        <taxon>Synechococcaceae</taxon>
        <taxon>Synechococcus</taxon>
    </lineage>
</organism>
<dbReference type="AlphaFoldDB" id="A0A6N3WYV2"/>
<gene>
    <name evidence="2" type="ORF">TH68_08425</name>
</gene>
<accession>A0A6N3WYV2</accession>
<comment type="caution">
    <text evidence="2">The sequence shown here is derived from an EMBL/GenBank/DDBJ whole genome shotgun (WGS) entry which is preliminary data.</text>
</comment>
<evidence type="ECO:0000313" key="2">
    <source>
        <dbReference type="EMBL" id="KKZ11641.1"/>
    </source>
</evidence>
<sequence length="71" mass="7481">MTVISPSAELLRRAQRVRRSALDLAQCSDAQRAAALEAMAAALERHGDAIVAANTVDREAAVREGLAAPLL</sequence>
<dbReference type="Gene3D" id="3.40.605.10">
    <property type="entry name" value="Aldehyde Dehydrogenase, Chain A, domain 1"/>
    <property type="match status" value="1"/>
</dbReference>
<dbReference type="InterPro" id="IPR016161">
    <property type="entry name" value="Ald_DH/histidinol_DH"/>
</dbReference>
<dbReference type="EMBL" id="JXUO01000274">
    <property type="protein sequence ID" value="KKZ11641.1"/>
    <property type="molecule type" value="Genomic_DNA"/>
</dbReference>
<evidence type="ECO:0000313" key="3">
    <source>
        <dbReference type="Proteomes" id="UP000035054"/>
    </source>
</evidence>
<feature type="non-terminal residue" evidence="2">
    <location>
        <position position="71"/>
    </location>
</feature>
<dbReference type="GO" id="GO:0016491">
    <property type="term" value="F:oxidoreductase activity"/>
    <property type="evidence" value="ECO:0007669"/>
    <property type="project" value="UniProtKB-KW"/>
</dbReference>
<dbReference type="SUPFAM" id="SSF53720">
    <property type="entry name" value="ALDH-like"/>
    <property type="match status" value="1"/>
</dbReference>
<keyword evidence="1" id="KW-0560">Oxidoreductase</keyword>
<reference evidence="2 3" key="1">
    <citation type="submission" date="2015-01" db="EMBL/GenBank/DDBJ databases">
        <title>Lifestyle Evolution in Cyanobacterial Symbionts of Sponges.</title>
        <authorList>
            <person name="Burgsdorf I."/>
            <person name="Slaby B.M."/>
            <person name="Handley K.M."/>
            <person name="Haber M."/>
            <person name="Blom J."/>
            <person name="Marshall C.W."/>
            <person name="Gilbert J.A."/>
            <person name="Hentschel U."/>
            <person name="Steindler L."/>
        </authorList>
    </citation>
    <scope>NUCLEOTIDE SEQUENCE [LARGE SCALE GENOMIC DNA]</scope>
    <source>
        <strain evidence="2">142</strain>
    </source>
</reference>
<dbReference type="Proteomes" id="UP000035054">
    <property type="component" value="Unassembled WGS sequence"/>
</dbReference>
<dbReference type="InterPro" id="IPR016162">
    <property type="entry name" value="Ald_DH_N"/>
</dbReference>
<protein>
    <submittedName>
        <fullName evidence="2">Gamma-glutamyl phosphate reductase</fullName>
    </submittedName>
</protein>
<name>A0A6N3WYV2_9SYNE</name>